<comment type="subcellular location">
    <subcellularLocation>
        <location evidence="1">Membrane</location>
        <topology evidence="1">Lipid-anchor</topology>
        <topology evidence="1">GPI-anchor</topology>
    </subcellularLocation>
    <subcellularLocation>
        <location evidence="2">Secreted</location>
    </subcellularLocation>
</comment>
<evidence type="ECO:0000313" key="13">
    <source>
        <dbReference type="Proteomes" id="UP000738349"/>
    </source>
</evidence>
<accession>A0A9P9EE48</accession>
<keyword evidence="13" id="KW-1185">Reference proteome</keyword>
<dbReference type="PROSITE" id="PS52012">
    <property type="entry name" value="CFEM"/>
    <property type="match status" value="1"/>
</dbReference>
<keyword evidence="4" id="KW-0964">Secreted</keyword>
<keyword evidence="6 10" id="KW-0732">Signal</keyword>
<organism evidence="12 13">
    <name type="scientific">Dactylonectria macrodidyma</name>
    <dbReference type="NCBI Taxonomy" id="307937"/>
    <lineage>
        <taxon>Eukaryota</taxon>
        <taxon>Fungi</taxon>
        <taxon>Dikarya</taxon>
        <taxon>Ascomycota</taxon>
        <taxon>Pezizomycotina</taxon>
        <taxon>Sordariomycetes</taxon>
        <taxon>Hypocreomycetidae</taxon>
        <taxon>Hypocreales</taxon>
        <taxon>Nectriaceae</taxon>
        <taxon>Dactylonectria</taxon>
    </lineage>
</organism>
<keyword evidence="8" id="KW-0449">Lipoprotein</keyword>
<keyword evidence="5" id="KW-0336">GPI-anchor</keyword>
<dbReference type="GO" id="GO:0098552">
    <property type="term" value="C:side of membrane"/>
    <property type="evidence" value="ECO:0007669"/>
    <property type="project" value="UniProtKB-KW"/>
</dbReference>
<dbReference type="Proteomes" id="UP000738349">
    <property type="component" value="Unassembled WGS sequence"/>
</dbReference>
<evidence type="ECO:0000256" key="8">
    <source>
        <dbReference type="ARBA" id="ARBA00023288"/>
    </source>
</evidence>
<protein>
    <recommendedName>
        <fullName evidence="11">CFEM domain-containing protein</fullName>
    </recommendedName>
</protein>
<dbReference type="GO" id="GO:0005576">
    <property type="term" value="C:extracellular region"/>
    <property type="evidence" value="ECO:0007669"/>
    <property type="project" value="UniProtKB-SubCell"/>
</dbReference>
<keyword evidence="9" id="KW-0349">Heme</keyword>
<reference evidence="12" key="1">
    <citation type="journal article" date="2021" name="Nat. Commun.">
        <title>Genetic determinants of endophytism in the Arabidopsis root mycobiome.</title>
        <authorList>
            <person name="Mesny F."/>
            <person name="Miyauchi S."/>
            <person name="Thiergart T."/>
            <person name="Pickel B."/>
            <person name="Atanasova L."/>
            <person name="Karlsson M."/>
            <person name="Huettel B."/>
            <person name="Barry K.W."/>
            <person name="Haridas S."/>
            <person name="Chen C."/>
            <person name="Bauer D."/>
            <person name="Andreopoulos W."/>
            <person name="Pangilinan J."/>
            <person name="LaButti K."/>
            <person name="Riley R."/>
            <person name="Lipzen A."/>
            <person name="Clum A."/>
            <person name="Drula E."/>
            <person name="Henrissat B."/>
            <person name="Kohler A."/>
            <person name="Grigoriev I.V."/>
            <person name="Martin F.M."/>
            <person name="Hacquard S."/>
        </authorList>
    </citation>
    <scope>NUCLEOTIDE SEQUENCE</scope>
    <source>
        <strain evidence="12">MPI-CAGE-AT-0147</strain>
    </source>
</reference>
<evidence type="ECO:0000256" key="9">
    <source>
        <dbReference type="PROSITE-ProRule" id="PRU01356"/>
    </source>
</evidence>
<gene>
    <name evidence="12" type="ORF">EDB81DRAFT_800717</name>
</gene>
<evidence type="ECO:0000259" key="11">
    <source>
        <dbReference type="PROSITE" id="PS52012"/>
    </source>
</evidence>
<name>A0A9P9EE48_9HYPO</name>
<comment type="similarity">
    <text evidence="3">Belongs to the RBT5 family.</text>
</comment>
<feature type="signal peptide" evidence="10">
    <location>
        <begin position="1"/>
        <end position="19"/>
    </location>
</feature>
<evidence type="ECO:0000256" key="2">
    <source>
        <dbReference type="ARBA" id="ARBA00004613"/>
    </source>
</evidence>
<keyword evidence="7 9" id="KW-1015">Disulfide bond</keyword>
<feature type="binding site" description="axial binding residue" evidence="9">
    <location>
        <position position="60"/>
    </location>
    <ligand>
        <name>heme</name>
        <dbReference type="ChEBI" id="CHEBI:30413"/>
    </ligand>
    <ligandPart>
        <name>Fe</name>
        <dbReference type="ChEBI" id="CHEBI:18248"/>
    </ligandPart>
</feature>
<dbReference type="Pfam" id="PF05730">
    <property type="entry name" value="CFEM"/>
    <property type="match status" value="1"/>
</dbReference>
<keyword evidence="9" id="KW-0408">Iron</keyword>
<evidence type="ECO:0000256" key="6">
    <source>
        <dbReference type="ARBA" id="ARBA00022729"/>
    </source>
</evidence>
<feature type="domain" description="CFEM" evidence="11">
    <location>
        <begin position="14"/>
        <end position="126"/>
    </location>
</feature>
<comment type="caution">
    <text evidence="12">The sequence shown here is derived from an EMBL/GenBank/DDBJ whole genome shotgun (WGS) entry which is preliminary data.</text>
</comment>
<evidence type="ECO:0000313" key="12">
    <source>
        <dbReference type="EMBL" id="KAH7137754.1"/>
    </source>
</evidence>
<keyword evidence="5" id="KW-0472">Membrane</keyword>
<comment type="caution">
    <text evidence="9">Lacks conserved residue(s) required for the propagation of feature annotation.</text>
</comment>
<evidence type="ECO:0000256" key="1">
    <source>
        <dbReference type="ARBA" id="ARBA00004589"/>
    </source>
</evidence>
<dbReference type="EMBL" id="JAGMUV010000012">
    <property type="protein sequence ID" value="KAH7137754.1"/>
    <property type="molecule type" value="Genomic_DNA"/>
</dbReference>
<dbReference type="InterPro" id="IPR008427">
    <property type="entry name" value="Extracellular_membr_CFEM_dom"/>
</dbReference>
<evidence type="ECO:0000256" key="5">
    <source>
        <dbReference type="ARBA" id="ARBA00022622"/>
    </source>
</evidence>
<evidence type="ECO:0000256" key="4">
    <source>
        <dbReference type="ARBA" id="ARBA00022525"/>
    </source>
</evidence>
<sequence length="160" mass="15863">MKHTTALIILFFSSGLVSGQTTTSSSTSTTSLPELVSKVPTCILGCLPKVGEEIGCSSTDFECICSDSSSFIAHLTPCIIRNSCGLEDTEDGSDLFDPICAAVSASPASAAVASASSIVTAAIAEASDSAATATSTSTNAAAPLAIGSGGILAAFMAMLL</sequence>
<dbReference type="AlphaFoldDB" id="A0A9P9EE48"/>
<keyword evidence="9" id="KW-0479">Metal-binding</keyword>
<keyword evidence="5" id="KW-0325">Glycoprotein</keyword>
<feature type="disulfide bond" evidence="9">
    <location>
        <begin position="56"/>
        <end position="63"/>
    </location>
</feature>
<evidence type="ECO:0000256" key="7">
    <source>
        <dbReference type="ARBA" id="ARBA00023157"/>
    </source>
</evidence>
<dbReference type="OrthoDB" id="3065412at2759"/>
<evidence type="ECO:0000256" key="10">
    <source>
        <dbReference type="SAM" id="SignalP"/>
    </source>
</evidence>
<proteinExistence type="inferred from homology"/>
<dbReference type="SMART" id="SM00747">
    <property type="entry name" value="CFEM"/>
    <property type="match status" value="1"/>
</dbReference>
<evidence type="ECO:0000256" key="3">
    <source>
        <dbReference type="ARBA" id="ARBA00010031"/>
    </source>
</evidence>
<dbReference type="GO" id="GO:0046872">
    <property type="term" value="F:metal ion binding"/>
    <property type="evidence" value="ECO:0007669"/>
    <property type="project" value="UniProtKB-UniRule"/>
</dbReference>
<feature type="chain" id="PRO_5040331678" description="CFEM domain-containing protein" evidence="10">
    <location>
        <begin position="20"/>
        <end position="160"/>
    </location>
</feature>